<gene>
    <name evidence="2" type="ORF">LTR97_010760</name>
</gene>
<sequence>MATKEIIDLAPQGDVILLCGVPGSEGANMQATSSWKMHDTIMLISIRRIRVSSHIMSSGSPVFKALFNPDKFHEGTTLATESKVEVPFPEDDPYYMSILCSILHTRHDMVPKFTTTPMKEFAKLCDKYDCGLVVKPFLDQDIMANLPNTSASRLLEYLEIVVTLRYSEAIERIATLLVYHSTKPLISRLHGRDPLELDALLAVIEITRLRARREIVIQIDSVIDDLSTQGWACLEMDRSCKATIERTFSLMEQLKEDRLRSETEGCSLDDMLRSMESVRLYDPFGLEDCVNGCEDAKGLSQYDMKFYRKADQIRMLVKGTRFSMV</sequence>
<dbReference type="Proteomes" id="UP001310594">
    <property type="component" value="Unassembled WGS sequence"/>
</dbReference>
<name>A0AAN8A0A9_9PEZI</name>
<dbReference type="Pfam" id="PF00651">
    <property type="entry name" value="BTB"/>
    <property type="match status" value="1"/>
</dbReference>
<proteinExistence type="predicted"/>
<protein>
    <recommendedName>
        <fullName evidence="1">BTB domain-containing protein</fullName>
    </recommendedName>
</protein>
<accession>A0AAN8A0A9</accession>
<organism evidence="2 3">
    <name type="scientific">Elasticomyces elasticus</name>
    <dbReference type="NCBI Taxonomy" id="574655"/>
    <lineage>
        <taxon>Eukaryota</taxon>
        <taxon>Fungi</taxon>
        <taxon>Dikarya</taxon>
        <taxon>Ascomycota</taxon>
        <taxon>Pezizomycotina</taxon>
        <taxon>Dothideomycetes</taxon>
        <taxon>Dothideomycetidae</taxon>
        <taxon>Mycosphaerellales</taxon>
        <taxon>Teratosphaeriaceae</taxon>
        <taxon>Elasticomyces</taxon>
    </lineage>
</organism>
<feature type="domain" description="BTB" evidence="1">
    <location>
        <begin position="33"/>
        <end position="130"/>
    </location>
</feature>
<dbReference type="Gene3D" id="3.30.710.10">
    <property type="entry name" value="Potassium Channel Kv1.1, Chain A"/>
    <property type="match status" value="1"/>
</dbReference>
<evidence type="ECO:0000313" key="3">
    <source>
        <dbReference type="Proteomes" id="UP001310594"/>
    </source>
</evidence>
<reference evidence="2" key="1">
    <citation type="submission" date="2023-08" db="EMBL/GenBank/DDBJ databases">
        <title>Black Yeasts Isolated from many extreme environments.</title>
        <authorList>
            <person name="Coleine C."/>
            <person name="Stajich J.E."/>
            <person name="Selbmann L."/>
        </authorList>
    </citation>
    <scope>NUCLEOTIDE SEQUENCE</scope>
    <source>
        <strain evidence="2">CCFEE 5810</strain>
    </source>
</reference>
<dbReference type="AlphaFoldDB" id="A0AAN8A0A9"/>
<dbReference type="InterPro" id="IPR000210">
    <property type="entry name" value="BTB/POZ_dom"/>
</dbReference>
<evidence type="ECO:0000259" key="1">
    <source>
        <dbReference type="Pfam" id="PF00651"/>
    </source>
</evidence>
<evidence type="ECO:0000313" key="2">
    <source>
        <dbReference type="EMBL" id="KAK5692451.1"/>
    </source>
</evidence>
<dbReference type="InterPro" id="IPR011333">
    <property type="entry name" value="SKP1/BTB/POZ_sf"/>
</dbReference>
<dbReference type="EMBL" id="JAVRQU010000019">
    <property type="protein sequence ID" value="KAK5692451.1"/>
    <property type="molecule type" value="Genomic_DNA"/>
</dbReference>
<comment type="caution">
    <text evidence="2">The sequence shown here is derived from an EMBL/GenBank/DDBJ whole genome shotgun (WGS) entry which is preliminary data.</text>
</comment>